<organism evidence="5 6">
    <name type="scientific">Oceanicoccus sagamiensis</name>
    <dbReference type="NCBI Taxonomy" id="716816"/>
    <lineage>
        <taxon>Bacteria</taxon>
        <taxon>Pseudomonadati</taxon>
        <taxon>Pseudomonadota</taxon>
        <taxon>Gammaproteobacteria</taxon>
        <taxon>Cellvibrionales</taxon>
        <taxon>Spongiibacteraceae</taxon>
        <taxon>Oceanicoccus</taxon>
    </lineage>
</organism>
<dbReference type="AlphaFoldDB" id="A0A1X9NL02"/>
<dbReference type="EMBL" id="CP019343">
    <property type="protein sequence ID" value="ARN76099.1"/>
    <property type="molecule type" value="Genomic_DNA"/>
</dbReference>
<feature type="active site" description="Tele-AMP-histidine intermediate" evidence="1">
    <location>
        <position position="102"/>
    </location>
</feature>
<dbReference type="KEGG" id="osg:BST96_19555"/>
<evidence type="ECO:0000313" key="5">
    <source>
        <dbReference type="EMBL" id="ARN76099.1"/>
    </source>
</evidence>
<accession>A0A1X9NL02</accession>
<keyword evidence="6" id="KW-1185">Reference proteome</keyword>
<protein>
    <submittedName>
        <fullName evidence="5">HIT family protein</fullName>
    </submittedName>
</protein>
<dbReference type="GO" id="GO:0009117">
    <property type="term" value="P:nucleotide metabolic process"/>
    <property type="evidence" value="ECO:0007669"/>
    <property type="project" value="TreeGrafter"/>
</dbReference>
<dbReference type="PROSITE" id="PS51084">
    <property type="entry name" value="HIT_2"/>
    <property type="match status" value="1"/>
</dbReference>
<dbReference type="PANTHER" id="PTHR46648:SF1">
    <property type="entry name" value="ADENOSINE 5'-MONOPHOSPHORAMIDASE HNT1"/>
    <property type="match status" value="1"/>
</dbReference>
<evidence type="ECO:0000256" key="3">
    <source>
        <dbReference type="PROSITE-ProRule" id="PRU00464"/>
    </source>
</evidence>
<dbReference type="InterPro" id="IPR039384">
    <property type="entry name" value="HINT"/>
</dbReference>
<dbReference type="STRING" id="716816.BST96_19555"/>
<gene>
    <name evidence="5" type="ORF">BST96_19555</name>
</gene>
<evidence type="ECO:0000256" key="1">
    <source>
        <dbReference type="PIRSR" id="PIRSR601310-1"/>
    </source>
</evidence>
<dbReference type="PANTHER" id="PTHR46648">
    <property type="entry name" value="HIT FAMILY PROTEIN 1"/>
    <property type="match status" value="1"/>
</dbReference>
<dbReference type="InterPro" id="IPR001310">
    <property type="entry name" value="Histidine_triad_HIT"/>
</dbReference>
<feature type="domain" description="HIT" evidence="4">
    <location>
        <begin position="8"/>
        <end position="116"/>
    </location>
</feature>
<dbReference type="InterPro" id="IPR036265">
    <property type="entry name" value="HIT-like_sf"/>
</dbReference>
<sequence>MHQLDDCIFCQIVKGNAPAYKIHEDTLTYTFLDIFPATAGHLLIITKEHFSDIFEASPEALAQVASNSVRISKALEQVIKPDGLGVYQFNKACAGQTVFHYHMHLIPQFEGKDIGIHSKQAGDPDELASLAKTLTAALQ</sequence>
<dbReference type="SUPFAM" id="SSF54197">
    <property type="entry name" value="HIT-like"/>
    <property type="match status" value="1"/>
</dbReference>
<evidence type="ECO:0000259" key="4">
    <source>
        <dbReference type="PROSITE" id="PS51084"/>
    </source>
</evidence>
<reference evidence="5 6" key="1">
    <citation type="submission" date="2016-11" db="EMBL/GenBank/DDBJ databases">
        <title>Trade-off between light-utilization and light-protection in marine flavobacteria.</title>
        <authorList>
            <person name="Kumagai Y."/>
        </authorList>
    </citation>
    <scope>NUCLEOTIDE SEQUENCE [LARGE SCALE GENOMIC DNA]</scope>
    <source>
        <strain evidence="5 6">NBRC 107125</strain>
    </source>
</reference>
<dbReference type="Pfam" id="PF01230">
    <property type="entry name" value="HIT"/>
    <property type="match status" value="1"/>
</dbReference>
<proteinExistence type="predicted"/>
<dbReference type="PRINTS" id="PR00332">
    <property type="entry name" value="HISTRIAD"/>
</dbReference>
<dbReference type="InterPro" id="IPR011146">
    <property type="entry name" value="HIT-like"/>
</dbReference>
<evidence type="ECO:0000313" key="6">
    <source>
        <dbReference type="Proteomes" id="UP000193450"/>
    </source>
</evidence>
<dbReference type="GO" id="GO:0003824">
    <property type="term" value="F:catalytic activity"/>
    <property type="evidence" value="ECO:0007669"/>
    <property type="project" value="InterPro"/>
</dbReference>
<evidence type="ECO:0000256" key="2">
    <source>
        <dbReference type="PIRSR" id="PIRSR601310-3"/>
    </source>
</evidence>
<dbReference type="Proteomes" id="UP000193450">
    <property type="component" value="Chromosome"/>
</dbReference>
<name>A0A1X9NL02_9GAMM</name>
<dbReference type="RefSeq" id="WP_085760299.1">
    <property type="nucleotide sequence ID" value="NZ_CP019343.1"/>
</dbReference>
<dbReference type="Gene3D" id="3.30.428.10">
    <property type="entry name" value="HIT-like"/>
    <property type="match status" value="1"/>
</dbReference>
<dbReference type="CDD" id="cd01277">
    <property type="entry name" value="HINT_subgroup"/>
    <property type="match status" value="1"/>
</dbReference>
<dbReference type="OrthoDB" id="9784774at2"/>
<feature type="short sequence motif" description="Histidine triad motif" evidence="2 3">
    <location>
        <begin position="100"/>
        <end position="104"/>
    </location>
</feature>